<evidence type="ECO:0000313" key="9">
    <source>
        <dbReference type="Proteomes" id="UP000238730"/>
    </source>
</evidence>
<organism evidence="8 9">
    <name type="scientific">Photobacterium angustum</name>
    <dbReference type="NCBI Taxonomy" id="661"/>
    <lineage>
        <taxon>Bacteria</taxon>
        <taxon>Pseudomonadati</taxon>
        <taxon>Pseudomonadota</taxon>
        <taxon>Gammaproteobacteria</taxon>
        <taxon>Vibrionales</taxon>
        <taxon>Vibrionaceae</taxon>
        <taxon>Photobacterium</taxon>
    </lineage>
</organism>
<evidence type="ECO:0000256" key="3">
    <source>
        <dbReference type="ARBA" id="ARBA00022692"/>
    </source>
</evidence>
<dbReference type="AlphaFoldDB" id="A0A2S7VHZ8"/>
<evidence type="ECO:0000256" key="5">
    <source>
        <dbReference type="ARBA" id="ARBA00023136"/>
    </source>
</evidence>
<keyword evidence="5 6" id="KW-0472">Membrane</keyword>
<name>A0A2S7VHZ8_PHOAN</name>
<evidence type="ECO:0000313" key="8">
    <source>
        <dbReference type="EMBL" id="PQJ61803.1"/>
    </source>
</evidence>
<dbReference type="SUPFAM" id="SSF103481">
    <property type="entry name" value="Multidrug resistance efflux transporter EmrE"/>
    <property type="match status" value="2"/>
</dbReference>
<feature type="transmembrane region" description="Helical" evidence="6">
    <location>
        <begin position="265"/>
        <end position="281"/>
    </location>
</feature>
<dbReference type="EMBL" id="MSCJ01000003">
    <property type="protein sequence ID" value="PQJ61803.1"/>
    <property type="molecule type" value="Genomic_DNA"/>
</dbReference>
<evidence type="ECO:0000259" key="7">
    <source>
        <dbReference type="Pfam" id="PF00892"/>
    </source>
</evidence>
<feature type="transmembrane region" description="Helical" evidence="6">
    <location>
        <begin position="240"/>
        <end position="259"/>
    </location>
</feature>
<evidence type="ECO:0000256" key="2">
    <source>
        <dbReference type="ARBA" id="ARBA00022475"/>
    </source>
</evidence>
<proteinExistence type="predicted"/>
<keyword evidence="4 6" id="KW-1133">Transmembrane helix</keyword>
<feature type="transmembrane region" description="Helical" evidence="6">
    <location>
        <begin position="65"/>
        <end position="85"/>
    </location>
</feature>
<feature type="domain" description="EamA" evidence="7">
    <location>
        <begin position="151"/>
        <end position="280"/>
    </location>
</feature>
<dbReference type="RefSeq" id="WP_005366773.1">
    <property type="nucleotide sequence ID" value="NZ_JAKJTG010000043.1"/>
</dbReference>
<feature type="transmembrane region" description="Helical" evidence="6">
    <location>
        <begin position="119"/>
        <end position="138"/>
    </location>
</feature>
<dbReference type="InterPro" id="IPR051258">
    <property type="entry name" value="Diverse_Substrate_Transporter"/>
</dbReference>
<feature type="transmembrane region" description="Helical" evidence="6">
    <location>
        <begin position="204"/>
        <end position="228"/>
    </location>
</feature>
<gene>
    <name evidence="8" type="ORF">BTO08_16125</name>
</gene>
<feature type="transmembrane region" description="Helical" evidence="6">
    <location>
        <begin position="91"/>
        <end position="112"/>
    </location>
</feature>
<evidence type="ECO:0000256" key="1">
    <source>
        <dbReference type="ARBA" id="ARBA00004651"/>
    </source>
</evidence>
<reference evidence="8 9" key="1">
    <citation type="submission" date="2016-12" db="EMBL/GenBank/DDBJ databases">
        <title>Diversity of luminous bacteria.</title>
        <authorList>
            <person name="Yoshizawa S."/>
            <person name="Kogure K."/>
        </authorList>
    </citation>
    <scope>NUCLEOTIDE SEQUENCE [LARGE SCALE GENOMIC DNA]</scope>
    <source>
        <strain evidence="8 9">LC1-200</strain>
    </source>
</reference>
<dbReference type="Proteomes" id="UP000238730">
    <property type="component" value="Unassembled WGS sequence"/>
</dbReference>
<dbReference type="PANTHER" id="PTHR42920:SF11">
    <property type="entry name" value="INNER MEMBRANE PROTEIN YTFF"/>
    <property type="match status" value="1"/>
</dbReference>
<comment type="subcellular location">
    <subcellularLocation>
        <location evidence="1">Cell membrane</location>
        <topology evidence="1">Multi-pass membrane protein</topology>
    </subcellularLocation>
</comment>
<evidence type="ECO:0000256" key="4">
    <source>
        <dbReference type="ARBA" id="ARBA00022989"/>
    </source>
</evidence>
<evidence type="ECO:0000256" key="6">
    <source>
        <dbReference type="SAM" id="Phobius"/>
    </source>
</evidence>
<accession>A0A2S7VHZ8</accession>
<feature type="domain" description="EamA" evidence="7">
    <location>
        <begin position="3"/>
        <end position="135"/>
    </location>
</feature>
<dbReference type="InterPro" id="IPR037185">
    <property type="entry name" value="EmrE-like"/>
</dbReference>
<keyword evidence="3 6" id="KW-0812">Transmembrane</keyword>
<dbReference type="InterPro" id="IPR000620">
    <property type="entry name" value="EamA_dom"/>
</dbReference>
<feature type="transmembrane region" description="Helical" evidence="6">
    <location>
        <begin position="150"/>
        <end position="169"/>
    </location>
</feature>
<dbReference type="Pfam" id="PF00892">
    <property type="entry name" value="EamA"/>
    <property type="match status" value="2"/>
</dbReference>
<protein>
    <submittedName>
        <fullName evidence="8">EamA family transporter</fullName>
    </submittedName>
</protein>
<keyword evidence="2" id="KW-1003">Cell membrane</keyword>
<dbReference type="PANTHER" id="PTHR42920">
    <property type="entry name" value="OS03G0707200 PROTEIN-RELATED"/>
    <property type="match status" value="1"/>
</dbReference>
<comment type="caution">
    <text evidence="8">The sequence shown here is derived from an EMBL/GenBank/DDBJ whole genome shotgun (WGS) entry which is preliminary data.</text>
</comment>
<dbReference type="OrthoDB" id="4167046at2"/>
<sequence>MFYLFPLITVAIWAGNAIVNKMAFSVIDPGAISFYRWFFALVVLTPFVAKSVWRDRAIIKPYLTKLAFLGLLGMVLNQSLGYFAAATTTATNIALIISLVPLISMFLSVPILGQRLSPFALIGAVLSLSGLVLMLSHGDVKSLISQGIKQGDMLMLIAAAVYALYCVLLKRWKMPFSTWKSVYVQCLFAVVMLTPLLLTSHRMAITASAVPLIAYAALLASVIAPWLWMLSIERLGADRTAMFMNLLPIMAAGIASVMLNEHLEAYHYIGGIMVLTGVALAQKRIKAKKQAAAMTTA</sequence>
<feature type="transmembrane region" description="Helical" evidence="6">
    <location>
        <begin position="181"/>
        <end position="198"/>
    </location>
</feature>
<dbReference type="GO" id="GO:0005886">
    <property type="term" value="C:plasma membrane"/>
    <property type="evidence" value="ECO:0007669"/>
    <property type="project" value="UniProtKB-SubCell"/>
</dbReference>
<feature type="transmembrane region" description="Helical" evidence="6">
    <location>
        <begin position="33"/>
        <end position="53"/>
    </location>
</feature>